<keyword evidence="3" id="KW-1185">Reference proteome</keyword>
<reference evidence="2" key="1">
    <citation type="submission" date="2022-06" db="EMBL/GenBank/DDBJ databases">
        <title>Genome sequence of Phormidium yuhuli AB48 isolated from an industrial photobioreactor environment.</title>
        <authorList>
            <person name="Qiu Y."/>
            <person name="Noonan A.J.C."/>
            <person name="Dofher K."/>
            <person name="Koch M."/>
            <person name="Kieft B."/>
            <person name="Lin X."/>
            <person name="Ziels R.M."/>
            <person name="Hallam S.J."/>
        </authorList>
    </citation>
    <scope>NUCLEOTIDE SEQUENCE</scope>
    <source>
        <strain evidence="2">AB48</strain>
    </source>
</reference>
<dbReference type="PANTHER" id="PTHR36383:SF1">
    <property type="entry name" value="PROTEIN, PUTATIVE-RELATED"/>
    <property type="match status" value="1"/>
</dbReference>
<dbReference type="RefSeq" id="WP_252661100.1">
    <property type="nucleotide sequence ID" value="NZ_CP098611.1"/>
</dbReference>
<gene>
    <name evidence="2" type="ORF">NEA10_13355</name>
</gene>
<keyword evidence="1" id="KW-1133">Transmembrane helix</keyword>
<keyword evidence="1" id="KW-0472">Membrane</keyword>
<feature type="transmembrane region" description="Helical" evidence="1">
    <location>
        <begin position="100"/>
        <end position="124"/>
    </location>
</feature>
<accession>A0ABY5ALP6</accession>
<sequence>MDGSMSELERLESLKAGVLSAVIVVLVDSVAAISVSSRAEDLTLRLGIVALSGFLFGVTYRYAVRGDSNPHLKSGVIGAFGLVRGLAQLEGLDIPEQVTAIALLSLFESLGLFGIAGLGLDVALKRQWVKPML</sequence>
<feature type="transmembrane region" description="Helical" evidence="1">
    <location>
        <begin position="42"/>
        <end position="63"/>
    </location>
</feature>
<name>A0ABY5ALP6_9CYAN</name>
<evidence type="ECO:0000256" key="1">
    <source>
        <dbReference type="SAM" id="Phobius"/>
    </source>
</evidence>
<organism evidence="2 3">
    <name type="scientific">Phormidium yuhuli AB48</name>
    <dbReference type="NCBI Taxonomy" id="2940671"/>
    <lineage>
        <taxon>Bacteria</taxon>
        <taxon>Bacillati</taxon>
        <taxon>Cyanobacteriota</taxon>
        <taxon>Cyanophyceae</taxon>
        <taxon>Oscillatoriophycideae</taxon>
        <taxon>Oscillatoriales</taxon>
        <taxon>Oscillatoriaceae</taxon>
        <taxon>Phormidium</taxon>
        <taxon>Phormidium yuhuli</taxon>
    </lineage>
</organism>
<dbReference type="EMBL" id="CP098611">
    <property type="protein sequence ID" value="USR89843.1"/>
    <property type="molecule type" value="Genomic_DNA"/>
</dbReference>
<dbReference type="PANTHER" id="PTHR36383">
    <property type="entry name" value="OS09G0529350 PROTEIN"/>
    <property type="match status" value="1"/>
</dbReference>
<dbReference type="Proteomes" id="UP001056708">
    <property type="component" value="Chromosome"/>
</dbReference>
<keyword evidence="1" id="KW-0812">Transmembrane</keyword>
<evidence type="ECO:0000313" key="3">
    <source>
        <dbReference type="Proteomes" id="UP001056708"/>
    </source>
</evidence>
<evidence type="ECO:0000313" key="2">
    <source>
        <dbReference type="EMBL" id="USR89843.1"/>
    </source>
</evidence>
<protein>
    <submittedName>
        <fullName evidence="2">Uncharacterized protein</fullName>
    </submittedName>
</protein>
<feature type="transmembrane region" description="Helical" evidence="1">
    <location>
        <begin position="16"/>
        <end position="35"/>
    </location>
</feature>
<proteinExistence type="predicted"/>